<dbReference type="GO" id="GO:0016491">
    <property type="term" value="F:oxidoreductase activity"/>
    <property type="evidence" value="ECO:0007669"/>
    <property type="project" value="InterPro"/>
</dbReference>
<dbReference type="PANTHER" id="PTHR30543:SF21">
    <property type="entry name" value="NAD(P)H-DEPENDENT FMN REDUCTASE LOT6"/>
    <property type="match status" value="1"/>
</dbReference>
<dbReference type="OrthoDB" id="9812295at2"/>
<dbReference type="InterPro" id="IPR005025">
    <property type="entry name" value="FMN_Rdtase-like_dom"/>
</dbReference>
<name>A0A4V2ZSW4_9BACL</name>
<keyword evidence="4" id="KW-1185">Reference proteome</keyword>
<sequence length="195" mass="22412">MAIAKERIELNIQLIIGSIREGRRGRSIGEWAYETAAARGDMSVELIDLKEWNLPMFDLAKPPIRGEYENRLQQLWADKIKEADGYLFISPEYNHSYTSALKNAVDYLYDEWGRKPAGFIGYGPTGGIRGIEQLRLVLIELKMAALGNALHLMRVHEKIENNRFNGDEHDVANLNYVLDDLLWWSKALHEARNIQ</sequence>
<evidence type="ECO:0000259" key="2">
    <source>
        <dbReference type="Pfam" id="PF03358"/>
    </source>
</evidence>
<dbReference type="AlphaFoldDB" id="A0A4V2ZSW4"/>
<dbReference type="GO" id="GO:0005829">
    <property type="term" value="C:cytosol"/>
    <property type="evidence" value="ECO:0007669"/>
    <property type="project" value="TreeGrafter"/>
</dbReference>
<feature type="domain" description="NADPH-dependent FMN reductase-like" evidence="2">
    <location>
        <begin position="11"/>
        <end position="149"/>
    </location>
</feature>
<evidence type="ECO:0000256" key="1">
    <source>
        <dbReference type="ARBA" id="ARBA00009428"/>
    </source>
</evidence>
<comment type="caution">
    <text evidence="3">The sequence shown here is derived from an EMBL/GenBank/DDBJ whole genome shotgun (WGS) entry which is preliminary data.</text>
</comment>
<proteinExistence type="inferred from homology"/>
<dbReference type="GO" id="GO:0010181">
    <property type="term" value="F:FMN binding"/>
    <property type="evidence" value="ECO:0007669"/>
    <property type="project" value="TreeGrafter"/>
</dbReference>
<dbReference type="Gene3D" id="3.40.50.360">
    <property type="match status" value="1"/>
</dbReference>
<dbReference type="SUPFAM" id="SSF52218">
    <property type="entry name" value="Flavoproteins"/>
    <property type="match status" value="1"/>
</dbReference>
<dbReference type="InterPro" id="IPR050712">
    <property type="entry name" value="NAD(P)H-dep_reductase"/>
</dbReference>
<evidence type="ECO:0000313" key="4">
    <source>
        <dbReference type="Proteomes" id="UP000295636"/>
    </source>
</evidence>
<comment type="similarity">
    <text evidence="1">Belongs to the azoreductase type 2 family.</text>
</comment>
<dbReference type="InterPro" id="IPR029039">
    <property type="entry name" value="Flavoprotein-like_sf"/>
</dbReference>
<gene>
    <name evidence="3" type="ORF">E1757_22625</name>
</gene>
<organism evidence="3 4">
    <name type="scientific">Paenibacillus piri</name>
    <dbReference type="NCBI Taxonomy" id="2547395"/>
    <lineage>
        <taxon>Bacteria</taxon>
        <taxon>Bacillati</taxon>
        <taxon>Bacillota</taxon>
        <taxon>Bacilli</taxon>
        <taxon>Bacillales</taxon>
        <taxon>Paenibacillaceae</taxon>
        <taxon>Paenibacillus</taxon>
    </lineage>
</organism>
<dbReference type="Proteomes" id="UP000295636">
    <property type="component" value="Unassembled WGS sequence"/>
</dbReference>
<reference evidence="3 4" key="1">
    <citation type="submission" date="2019-03" db="EMBL/GenBank/DDBJ databases">
        <title>This is whole genome sequence of Paenibacillus sp MS74 strain.</title>
        <authorList>
            <person name="Trinh H.N."/>
        </authorList>
    </citation>
    <scope>NUCLEOTIDE SEQUENCE [LARGE SCALE GENOMIC DNA]</scope>
    <source>
        <strain evidence="3 4">MS74</strain>
    </source>
</reference>
<dbReference type="EMBL" id="SMRT01000012">
    <property type="protein sequence ID" value="TDF94754.1"/>
    <property type="molecule type" value="Genomic_DNA"/>
</dbReference>
<dbReference type="PANTHER" id="PTHR30543">
    <property type="entry name" value="CHROMATE REDUCTASE"/>
    <property type="match status" value="1"/>
</dbReference>
<evidence type="ECO:0000313" key="3">
    <source>
        <dbReference type="EMBL" id="TDF94754.1"/>
    </source>
</evidence>
<dbReference type="Pfam" id="PF03358">
    <property type="entry name" value="FMN_red"/>
    <property type="match status" value="1"/>
</dbReference>
<accession>A0A4V2ZSW4</accession>
<protein>
    <submittedName>
        <fullName evidence="3">NAD(P)H-dependent oxidoreductase</fullName>
    </submittedName>
</protein>